<dbReference type="KEGG" id="apln:112906275"/>
<dbReference type="GeneID" id="112906275"/>
<keyword evidence="1" id="KW-1185">Reference proteome</keyword>
<dbReference type="Proteomes" id="UP000192223">
    <property type="component" value="Unplaced"/>
</dbReference>
<evidence type="ECO:0000313" key="1">
    <source>
        <dbReference type="Proteomes" id="UP000192223"/>
    </source>
</evidence>
<proteinExistence type="predicted"/>
<evidence type="ECO:0000313" key="2">
    <source>
        <dbReference type="RefSeq" id="XP_025835930.1"/>
    </source>
</evidence>
<sequence length="61" mass="7038">MTESCITEGYLEAPCSLSQRVALFNKISNSHQEKQAVNPFSQDKSVNQLQKRRFSKEEYGR</sequence>
<dbReference type="RefSeq" id="XP_025835930.1">
    <property type="nucleotide sequence ID" value="XM_025980145.1"/>
</dbReference>
<protein>
    <submittedName>
        <fullName evidence="2">Uncharacterized protein LOC112906275</fullName>
    </submittedName>
</protein>
<organism evidence="1 2">
    <name type="scientific">Agrilus planipennis</name>
    <name type="common">Emerald ash borer</name>
    <name type="synonym">Agrilus marcopoli</name>
    <dbReference type="NCBI Taxonomy" id="224129"/>
    <lineage>
        <taxon>Eukaryota</taxon>
        <taxon>Metazoa</taxon>
        <taxon>Ecdysozoa</taxon>
        <taxon>Arthropoda</taxon>
        <taxon>Hexapoda</taxon>
        <taxon>Insecta</taxon>
        <taxon>Pterygota</taxon>
        <taxon>Neoptera</taxon>
        <taxon>Endopterygota</taxon>
        <taxon>Coleoptera</taxon>
        <taxon>Polyphaga</taxon>
        <taxon>Elateriformia</taxon>
        <taxon>Buprestoidea</taxon>
        <taxon>Buprestidae</taxon>
        <taxon>Agrilinae</taxon>
        <taxon>Agrilus</taxon>
    </lineage>
</organism>
<name>A0A7F5RJ96_AGRPL</name>
<dbReference type="InParanoid" id="A0A7F5RJ96"/>
<reference evidence="2" key="1">
    <citation type="submission" date="2025-08" db="UniProtKB">
        <authorList>
            <consortium name="RefSeq"/>
        </authorList>
    </citation>
    <scope>IDENTIFICATION</scope>
    <source>
        <tissue evidence="2">Entire body</tissue>
    </source>
</reference>
<dbReference type="OrthoDB" id="9871914at2759"/>
<accession>A0A7F5RJ96</accession>
<dbReference type="AlphaFoldDB" id="A0A7F5RJ96"/>
<gene>
    <name evidence="2" type="primary">LOC112906275</name>
</gene>